<accession>A0ABV3PQ92</accession>
<evidence type="ECO:0000313" key="15">
    <source>
        <dbReference type="EMBL" id="MEW9307794.1"/>
    </source>
</evidence>
<feature type="domain" description="ABC transporter" evidence="14">
    <location>
        <begin position="6"/>
        <end position="245"/>
    </location>
</feature>
<dbReference type="SUPFAM" id="SSF52540">
    <property type="entry name" value="P-loop containing nucleoside triphosphate hydrolases"/>
    <property type="match status" value="1"/>
</dbReference>
<dbReference type="InterPro" id="IPR017871">
    <property type="entry name" value="ABC_transporter-like_CS"/>
</dbReference>
<evidence type="ECO:0000256" key="9">
    <source>
        <dbReference type="ARBA" id="ARBA00023136"/>
    </source>
</evidence>
<evidence type="ECO:0000256" key="5">
    <source>
        <dbReference type="ARBA" id="ARBA00022741"/>
    </source>
</evidence>
<protein>
    <recommendedName>
        <fullName evidence="12">Nickel import system ATP-binding protein NikD</fullName>
        <ecNumber evidence="11">7.2.2.11</ecNumber>
    </recommendedName>
</protein>
<dbReference type="CDD" id="cd03257">
    <property type="entry name" value="ABC_NikE_OppD_transporters"/>
    <property type="match status" value="1"/>
</dbReference>
<keyword evidence="8" id="KW-0406">Ion transport</keyword>
<dbReference type="SMART" id="SM00382">
    <property type="entry name" value="AAA"/>
    <property type="match status" value="1"/>
</dbReference>
<comment type="subcellular location">
    <subcellularLocation>
        <location evidence="1">Cell inner membrane</location>
        <topology evidence="1">Peripheral membrane protein</topology>
    </subcellularLocation>
</comment>
<sequence length="296" mass="31403">MKLFSLRGFGVSYRDRAGMHPALQAIDLDIEAGRHLALLGESGSGKSTLAAALAGLLPSNAVSTGRLTRPGFASQPRPGRDIGMVFQDPGGSLDPLIRVGDQIAEARRACRGGSRADALALAQDWLGRMALPDPHAALRKYPHQFSGGQKQRIALAAALVSEPSMLIADEPTSALDSITQHAIVELLRTLTAGSGLTLIFVTHDIALASQLADDVAVLYQGRLVEAGPAERLFRAPSHPYLKALLATRQELKSLEPKGLDLENQGLGRPRSHRFAEIDPRDFSVKVPAVGEGAGHG</sequence>
<dbReference type="RefSeq" id="WP_367625114.1">
    <property type="nucleotide sequence ID" value="NZ_JBFNQD010000006.1"/>
</dbReference>
<evidence type="ECO:0000259" key="14">
    <source>
        <dbReference type="PROSITE" id="PS50893"/>
    </source>
</evidence>
<dbReference type="InterPro" id="IPR050388">
    <property type="entry name" value="ABC_Ni/Peptide_Import"/>
</dbReference>
<evidence type="ECO:0000256" key="3">
    <source>
        <dbReference type="ARBA" id="ARBA00022448"/>
    </source>
</evidence>
<keyword evidence="5" id="KW-0547">Nucleotide-binding</keyword>
<dbReference type="PROSITE" id="PS50893">
    <property type="entry name" value="ABC_TRANSPORTER_2"/>
    <property type="match status" value="1"/>
</dbReference>
<gene>
    <name evidence="15" type="ORF">ABXS05_19725</name>
</gene>
<keyword evidence="9" id="KW-0472">Membrane</keyword>
<evidence type="ECO:0000256" key="13">
    <source>
        <dbReference type="ARBA" id="ARBA00048610"/>
    </source>
</evidence>
<dbReference type="Gene3D" id="3.40.50.300">
    <property type="entry name" value="P-loop containing nucleotide triphosphate hydrolases"/>
    <property type="match status" value="1"/>
</dbReference>
<comment type="subunit">
    <text evidence="10">The complex is composed of two ATP-binding proteins (NikD and NikE), two transmembrane proteins (NikB and NikC) and a solute-binding protein (NikA).</text>
</comment>
<keyword evidence="4" id="KW-1003">Cell membrane</keyword>
<keyword evidence="3" id="KW-0813">Transport</keyword>
<comment type="catalytic activity">
    <reaction evidence="13">
        <text>Ni(2+)(out) + ATP + H2O = Ni(2+)(in) + ADP + phosphate + H(+)</text>
        <dbReference type="Rhea" id="RHEA:15557"/>
        <dbReference type="ChEBI" id="CHEBI:15377"/>
        <dbReference type="ChEBI" id="CHEBI:15378"/>
        <dbReference type="ChEBI" id="CHEBI:30616"/>
        <dbReference type="ChEBI" id="CHEBI:43474"/>
        <dbReference type="ChEBI" id="CHEBI:49786"/>
        <dbReference type="ChEBI" id="CHEBI:456216"/>
        <dbReference type="EC" id="7.2.2.11"/>
    </reaction>
    <physiologicalReaction direction="left-to-right" evidence="13">
        <dbReference type="Rhea" id="RHEA:15558"/>
    </physiologicalReaction>
</comment>
<evidence type="ECO:0000256" key="11">
    <source>
        <dbReference type="ARBA" id="ARBA00039098"/>
    </source>
</evidence>
<dbReference type="EC" id="7.2.2.11" evidence="11"/>
<dbReference type="GO" id="GO:0005524">
    <property type="term" value="F:ATP binding"/>
    <property type="evidence" value="ECO:0007669"/>
    <property type="project" value="UniProtKB-KW"/>
</dbReference>
<dbReference type="InterPro" id="IPR027417">
    <property type="entry name" value="P-loop_NTPase"/>
</dbReference>
<proteinExistence type="inferred from homology"/>
<dbReference type="InterPro" id="IPR003593">
    <property type="entry name" value="AAA+_ATPase"/>
</dbReference>
<evidence type="ECO:0000256" key="12">
    <source>
        <dbReference type="ARBA" id="ARBA00044143"/>
    </source>
</evidence>
<keyword evidence="16" id="KW-1185">Reference proteome</keyword>
<dbReference type="EMBL" id="JBFNQD010000006">
    <property type="protein sequence ID" value="MEW9307794.1"/>
    <property type="molecule type" value="Genomic_DNA"/>
</dbReference>
<comment type="caution">
    <text evidence="15">The sequence shown here is derived from an EMBL/GenBank/DDBJ whole genome shotgun (WGS) entry which is preliminary data.</text>
</comment>
<name>A0ABV3PQ92_9HYPH</name>
<dbReference type="Pfam" id="PF00005">
    <property type="entry name" value="ABC_tran"/>
    <property type="match status" value="1"/>
</dbReference>
<evidence type="ECO:0000256" key="7">
    <source>
        <dbReference type="ARBA" id="ARBA00022967"/>
    </source>
</evidence>
<evidence type="ECO:0000256" key="1">
    <source>
        <dbReference type="ARBA" id="ARBA00004417"/>
    </source>
</evidence>
<dbReference type="PANTHER" id="PTHR43297">
    <property type="entry name" value="OLIGOPEPTIDE TRANSPORT ATP-BINDING PROTEIN APPD"/>
    <property type="match status" value="1"/>
</dbReference>
<dbReference type="Proteomes" id="UP001555786">
    <property type="component" value="Unassembled WGS sequence"/>
</dbReference>
<comment type="similarity">
    <text evidence="2">Belongs to the ABC transporter superfamily.</text>
</comment>
<dbReference type="InterPro" id="IPR003439">
    <property type="entry name" value="ABC_transporter-like_ATP-bd"/>
</dbReference>
<evidence type="ECO:0000313" key="16">
    <source>
        <dbReference type="Proteomes" id="UP001555786"/>
    </source>
</evidence>
<organism evidence="15 16">
    <name type="scientific">Labrys neptuniae</name>
    <dbReference type="NCBI Taxonomy" id="376174"/>
    <lineage>
        <taxon>Bacteria</taxon>
        <taxon>Pseudomonadati</taxon>
        <taxon>Pseudomonadota</taxon>
        <taxon>Alphaproteobacteria</taxon>
        <taxon>Hyphomicrobiales</taxon>
        <taxon>Xanthobacteraceae</taxon>
        <taxon>Labrys</taxon>
    </lineage>
</organism>
<keyword evidence="7" id="KW-1278">Translocase</keyword>
<evidence type="ECO:0000256" key="2">
    <source>
        <dbReference type="ARBA" id="ARBA00005417"/>
    </source>
</evidence>
<dbReference type="PANTHER" id="PTHR43297:SF13">
    <property type="entry name" value="NICKEL ABC TRANSPORTER, ATP-BINDING PROTEIN"/>
    <property type="match status" value="1"/>
</dbReference>
<evidence type="ECO:0000256" key="4">
    <source>
        <dbReference type="ARBA" id="ARBA00022475"/>
    </source>
</evidence>
<evidence type="ECO:0000256" key="6">
    <source>
        <dbReference type="ARBA" id="ARBA00022840"/>
    </source>
</evidence>
<evidence type="ECO:0000256" key="8">
    <source>
        <dbReference type="ARBA" id="ARBA00023065"/>
    </source>
</evidence>
<evidence type="ECO:0000256" key="10">
    <source>
        <dbReference type="ARBA" id="ARBA00038669"/>
    </source>
</evidence>
<keyword evidence="6 15" id="KW-0067">ATP-binding</keyword>
<reference evidence="15 16" key="1">
    <citation type="submission" date="2024-07" db="EMBL/GenBank/DDBJ databases">
        <title>Description of Labrys sedimenti sp. nov., isolated from a diclofenac-degrading enrichment culture.</title>
        <authorList>
            <person name="Tancsics A."/>
            <person name="Csepanyi A."/>
        </authorList>
    </citation>
    <scope>NUCLEOTIDE SEQUENCE [LARGE SCALE GENOMIC DNA]</scope>
    <source>
        <strain evidence="15 16">LMG 23578</strain>
    </source>
</reference>
<dbReference type="PROSITE" id="PS00211">
    <property type="entry name" value="ABC_TRANSPORTER_1"/>
    <property type="match status" value="1"/>
</dbReference>